<comment type="caution">
    <text evidence="2">The sequence shown here is derived from an EMBL/GenBank/DDBJ whole genome shotgun (WGS) entry which is preliminary data.</text>
</comment>
<keyword evidence="3" id="KW-1185">Reference proteome</keyword>
<evidence type="ECO:0000256" key="1">
    <source>
        <dbReference type="SAM" id="MobiDB-lite"/>
    </source>
</evidence>
<dbReference type="AlphaFoldDB" id="A0A699YEX5"/>
<gene>
    <name evidence="2" type="ORF">HaLaN_03708</name>
</gene>
<feature type="compositionally biased region" description="Polar residues" evidence="1">
    <location>
        <begin position="46"/>
        <end position="60"/>
    </location>
</feature>
<feature type="region of interest" description="Disordered" evidence="1">
    <location>
        <begin position="1"/>
        <end position="82"/>
    </location>
</feature>
<dbReference type="Proteomes" id="UP000485058">
    <property type="component" value="Unassembled WGS sequence"/>
</dbReference>
<evidence type="ECO:0000313" key="3">
    <source>
        <dbReference type="Proteomes" id="UP000485058"/>
    </source>
</evidence>
<accession>A0A699YEX5</accession>
<name>A0A699YEX5_HAELA</name>
<sequence length="82" mass="8180">MAACLPAGPVASAGAARSSPNGGPRCQGGGQGGTATLSCCKHITSKRQPASGSSQPTSRSHPPAPRITGQHPPRQQPVEWGV</sequence>
<proteinExistence type="predicted"/>
<dbReference type="EMBL" id="BLLF01000179">
    <property type="protein sequence ID" value="GFH08700.1"/>
    <property type="molecule type" value="Genomic_DNA"/>
</dbReference>
<evidence type="ECO:0000313" key="2">
    <source>
        <dbReference type="EMBL" id="GFH08700.1"/>
    </source>
</evidence>
<protein>
    <submittedName>
        <fullName evidence="2">Uncharacterized protein</fullName>
    </submittedName>
</protein>
<organism evidence="2 3">
    <name type="scientific">Haematococcus lacustris</name>
    <name type="common">Green alga</name>
    <name type="synonym">Haematococcus pluvialis</name>
    <dbReference type="NCBI Taxonomy" id="44745"/>
    <lineage>
        <taxon>Eukaryota</taxon>
        <taxon>Viridiplantae</taxon>
        <taxon>Chlorophyta</taxon>
        <taxon>core chlorophytes</taxon>
        <taxon>Chlorophyceae</taxon>
        <taxon>CS clade</taxon>
        <taxon>Chlamydomonadales</taxon>
        <taxon>Haematococcaceae</taxon>
        <taxon>Haematococcus</taxon>
    </lineage>
</organism>
<reference evidence="2 3" key="1">
    <citation type="submission" date="2020-02" db="EMBL/GenBank/DDBJ databases">
        <title>Draft genome sequence of Haematococcus lacustris strain NIES-144.</title>
        <authorList>
            <person name="Morimoto D."/>
            <person name="Nakagawa S."/>
            <person name="Yoshida T."/>
            <person name="Sawayama S."/>
        </authorList>
    </citation>
    <scope>NUCLEOTIDE SEQUENCE [LARGE SCALE GENOMIC DNA]</scope>
    <source>
        <strain evidence="2 3">NIES-144</strain>
    </source>
</reference>